<dbReference type="AlphaFoldDB" id="A0A8J6HJW6"/>
<organism evidence="7 8">
    <name type="scientific">Tenebrio molitor</name>
    <name type="common">Yellow mealworm beetle</name>
    <dbReference type="NCBI Taxonomy" id="7067"/>
    <lineage>
        <taxon>Eukaryota</taxon>
        <taxon>Metazoa</taxon>
        <taxon>Ecdysozoa</taxon>
        <taxon>Arthropoda</taxon>
        <taxon>Hexapoda</taxon>
        <taxon>Insecta</taxon>
        <taxon>Pterygota</taxon>
        <taxon>Neoptera</taxon>
        <taxon>Endopterygota</taxon>
        <taxon>Coleoptera</taxon>
        <taxon>Polyphaga</taxon>
        <taxon>Cucujiformia</taxon>
        <taxon>Tenebrionidae</taxon>
        <taxon>Tenebrio</taxon>
    </lineage>
</organism>
<evidence type="ECO:0000259" key="5">
    <source>
        <dbReference type="PROSITE" id="PS50174"/>
    </source>
</evidence>
<sequence length="599" mass="68206">MSNPRKVPRKKQRPLSNTVMSEREKKLAVLLEKKRQMDLEIEALQGERPETESDPGPSTVEESAEEVEDPANRDWRKIALALAERERPAPVAVATIQLPSLEKPKFSAGPRDNPVLFLERFESYYAQVREYRPDKLDEVISCLSREAEDFAFAHRHILTDFPSFREEFLRFFWSKAKRTQLRKELLAEQYDPARGTSMVQFFTRQYGRLKMLFPEQEEEEAIDDLMDALPTAVKDAWTAVPTEGINLRRTLEFLTKHSRLRPARRMGTTSEAEWRLGIVGEEERKGRGHRGHRQKPRCRRLESTLFRFRHQISIRETGDEHARKASMFTQLFKTFKDNLSPDFVCARGFWVRQLGSWKLLRTMEKSYDRGFLQIRNMGWKGRGLGVSGDGPREPLGVILRPGIPVLRRELLLSDSRDLDVTLLRQQPPECVTTANRFSILPQLSISIFGQEFLALLDSGSEVTCINEDDFKVLSAESRIPTLPVSSTHLRGVTGQSPRIKIQAFLQFAIGKDINSSAIFLVVKNLVRPVILGMDWLLSVNASLDLHQSLLSLDNNGSQFSIPFHVDAVVCDPESSANVTCSALSVRGLPIQLAKSVTPL</sequence>
<dbReference type="InterPro" id="IPR001969">
    <property type="entry name" value="Aspartic_peptidase_AS"/>
</dbReference>
<dbReference type="EC" id="3.4.23.50" evidence="2"/>
<dbReference type="PROSITE" id="PS50174">
    <property type="entry name" value="G_PATCH"/>
    <property type="match status" value="1"/>
</dbReference>
<evidence type="ECO:0000256" key="1">
    <source>
        <dbReference type="ARBA" id="ARBA00001339"/>
    </source>
</evidence>
<dbReference type="Proteomes" id="UP000719412">
    <property type="component" value="Unassembled WGS sequence"/>
</dbReference>
<evidence type="ECO:0000259" key="6">
    <source>
        <dbReference type="PROSITE" id="PS50175"/>
    </source>
</evidence>
<dbReference type="GO" id="GO:0004190">
    <property type="term" value="F:aspartic-type endopeptidase activity"/>
    <property type="evidence" value="ECO:0007669"/>
    <property type="project" value="InterPro"/>
</dbReference>
<keyword evidence="3" id="KW-0378">Hydrolase</keyword>
<accession>A0A8J6HJW6</accession>
<protein>
    <recommendedName>
        <fullName evidence="2">human endogenous retrovirus K endopeptidase</fullName>
        <ecNumber evidence="2">3.4.23.50</ecNumber>
    </recommendedName>
</protein>
<evidence type="ECO:0000256" key="3">
    <source>
        <dbReference type="ARBA" id="ARBA00022801"/>
    </source>
</evidence>
<dbReference type="InterPro" id="IPR001995">
    <property type="entry name" value="Peptidase_A2_cat"/>
</dbReference>
<feature type="region of interest" description="Disordered" evidence="4">
    <location>
        <begin position="40"/>
        <end position="70"/>
    </location>
</feature>
<feature type="compositionally biased region" description="Basic residues" evidence="4">
    <location>
        <begin position="1"/>
        <end position="13"/>
    </location>
</feature>
<dbReference type="GO" id="GO:0003676">
    <property type="term" value="F:nucleic acid binding"/>
    <property type="evidence" value="ECO:0007669"/>
    <property type="project" value="InterPro"/>
</dbReference>
<dbReference type="InterPro" id="IPR021109">
    <property type="entry name" value="Peptidase_aspartic_dom_sf"/>
</dbReference>
<dbReference type="InterPro" id="IPR000467">
    <property type="entry name" value="G_patch_dom"/>
</dbReference>
<evidence type="ECO:0000256" key="4">
    <source>
        <dbReference type="SAM" id="MobiDB-lite"/>
    </source>
</evidence>
<gene>
    <name evidence="7" type="ORF">GEV33_007104</name>
</gene>
<evidence type="ECO:0000313" key="8">
    <source>
        <dbReference type="Proteomes" id="UP000719412"/>
    </source>
</evidence>
<keyword evidence="8" id="KW-1185">Reference proteome</keyword>
<dbReference type="Gene3D" id="2.40.70.10">
    <property type="entry name" value="Acid Proteases"/>
    <property type="match status" value="1"/>
</dbReference>
<comment type="caution">
    <text evidence="7">The sequence shown here is derived from an EMBL/GenBank/DDBJ whole genome shotgun (WGS) entry which is preliminary data.</text>
</comment>
<dbReference type="CDD" id="cd00303">
    <property type="entry name" value="retropepsin_like"/>
    <property type="match status" value="1"/>
</dbReference>
<dbReference type="EMBL" id="JABDTM020022752">
    <property type="protein sequence ID" value="KAH0815687.1"/>
    <property type="molecule type" value="Genomic_DNA"/>
</dbReference>
<dbReference type="PROSITE" id="PS00141">
    <property type="entry name" value="ASP_PROTEASE"/>
    <property type="match status" value="1"/>
</dbReference>
<comment type="catalytic activity">
    <reaction evidence="1">
        <text>Processing at the authentic HIV-1 PR recognition site and release of the mature p17 matrix and the p24 capsid protein, as a result of the cleavage of the -SQNY-|-PIVQ- cleavage site.</text>
        <dbReference type="EC" id="3.4.23.50"/>
    </reaction>
</comment>
<dbReference type="InterPro" id="IPR018061">
    <property type="entry name" value="Retropepsins"/>
</dbReference>
<dbReference type="SUPFAM" id="SSF50630">
    <property type="entry name" value="Acid proteases"/>
    <property type="match status" value="1"/>
</dbReference>
<evidence type="ECO:0000313" key="7">
    <source>
        <dbReference type="EMBL" id="KAH0815687.1"/>
    </source>
</evidence>
<feature type="domain" description="Peptidase A2" evidence="6">
    <location>
        <begin position="452"/>
        <end position="535"/>
    </location>
</feature>
<dbReference type="GO" id="GO:0006508">
    <property type="term" value="P:proteolysis"/>
    <property type="evidence" value="ECO:0007669"/>
    <property type="project" value="InterPro"/>
</dbReference>
<dbReference type="PROSITE" id="PS50175">
    <property type="entry name" value="ASP_PROT_RETROV"/>
    <property type="match status" value="1"/>
</dbReference>
<feature type="domain" description="G-patch" evidence="5">
    <location>
        <begin position="366"/>
        <end position="395"/>
    </location>
</feature>
<proteinExistence type="predicted"/>
<reference evidence="7" key="2">
    <citation type="submission" date="2021-08" db="EMBL/GenBank/DDBJ databases">
        <authorList>
            <person name="Eriksson T."/>
        </authorList>
    </citation>
    <scope>NUCLEOTIDE SEQUENCE</scope>
    <source>
        <strain evidence="7">Stoneville</strain>
        <tissue evidence="7">Whole head</tissue>
    </source>
</reference>
<dbReference type="Pfam" id="PF00077">
    <property type="entry name" value="RVP"/>
    <property type="match status" value="1"/>
</dbReference>
<name>A0A8J6HJW6_TENMO</name>
<evidence type="ECO:0000256" key="2">
    <source>
        <dbReference type="ARBA" id="ARBA00013083"/>
    </source>
</evidence>
<feature type="region of interest" description="Disordered" evidence="4">
    <location>
        <begin position="1"/>
        <end position="22"/>
    </location>
</feature>
<reference evidence="7" key="1">
    <citation type="journal article" date="2020" name="J Insects Food Feed">
        <title>The yellow mealworm (Tenebrio molitor) genome: a resource for the emerging insects as food and feed industry.</title>
        <authorList>
            <person name="Eriksson T."/>
            <person name="Andere A."/>
            <person name="Kelstrup H."/>
            <person name="Emery V."/>
            <person name="Picard C."/>
        </authorList>
    </citation>
    <scope>NUCLEOTIDE SEQUENCE</scope>
    <source>
        <strain evidence="7">Stoneville</strain>
        <tissue evidence="7">Whole head</tissue>
    </source>
</reference>